<proteinExistence type="predicted"/>
<dbReference type="InterPro" id="IPR036388">
    <property type="entry name" value="WH-like_DNA-bd_sf"/>
</dbReference>
<evidence type="ECO:0000256" key="1">
    <source>
        <dbReference type="ARBA" id="ARBA00023015"/>
    </source>
</evidence>
<dbReference type="SMART" id="SM00347">
    <property type="entry name" value="HTH_MARR"/>
    <property type="match status" value="1"/>
</dbReference>
<dbReference type="InterPro" id="IPR000835">
    <property type="entry name" value="HTH_MarR-typ"/>
</dbReference>
<dbReference type="OrthoDB" id="7875399at2"/>
<dbReference type="SUPFAM" id="SSF46785">
    <property type="entry name" value="Winged helix' DNA-binding domain"/>
    <property type="match status" value="1"/>
</dbReference>
<evidence type="ECO:0000259" key="4">
    <source>
        <dbReference type="PROSITE" id="PS50995"/>
    </source>
</evidence>
<dbReference type="Pfam" id="PF12802">
    <property type="entry name" value="MarR_2"/>
    <property type="match status" value="1"/>
</dbReference>
<dbReference type="InterPro" id="IPR023187">
    <property type="entry name" value="Tscrpt_reg_MarR-type_CS"/>
</dbReference>
<dbReference type="SMART" id="SM00418">
    <property type="entry name" value="HTH_ARSR"/>
    <property type="match status" value="1"/>
</dbReference>
<dbReference type="InterPro" id="IPR001845">
    <property type="entry name" value="HTH_ArsR_DNA-bd_dom"/>
</dbReference>
<dbReference type="GO" id="GO:0003677">
    <property type="term" value="F:DNA binding"/>
    <property type="evidence" value="ECO:0007669"/>
    <property type="project" value="UniProtKB-KW"/>
</dbReference>
<keyword evidence="1" id="KW-0805">Transcription regulation</keyword>
<sequence>MPNAPSYDLHAALGYQLSLTARVIEKRFEDGLKGLGLTRLYWCILLACTQEGLQTPSEIAAFVSVDRTAVSRALRQMEDAGLIRRESGERDRRTTLVQATPRGADLLAQANRLARANSAHFLAKLGEGDKARLTALLDRLREGEETRLPNL</sequence>
<accession>A0A1Y5T9K0</accession>
<protein>
    <submittedName>
        <fullName evidence="5">Transcriptional regulator SlyA</fullName>
    </submittedName>
</protein>
<dbReference type="InterPro" id="IPR011991">
    <property type="entry name" value="ArsR-like_HTH"/>
</dbReference>
<keyword evidence="2" id="KW-0238">DNA-binding</keyword>
<dbReference type="CDD" id="cd00090">
    <property type="entry name" value="HTH_ARSR"/>
    <property type="match status" value="1"/>
</dbReference>
<dbReference type="AlphaFoldDB" id="A0A1Y5T9K0"/>
<dbReference type="Gene3D" id="1.10.10.10">
    <property type="entry name" value="Winged helix-like DNA-binding domain superfamily/Winged helix DNA-binding domain"/>
    <property type="match status" value="1"/>
</dbReference>
<dbReference type="InterPro" id="IPR036390">
    <property type="entry name" value="WH_DNA-bd_sf"/>
</dbReference>
<evidence type="ECO:0000256" key="3">
    <source>
        <dbReference type="ARBA" id="ARBA00023163"/>
    </source>
</evidence>
<keyword evidence="6" id="KW-1185">Reference proteome</keyword>
<dbReference type="EMBL" id="FWFQ01000024">
    <property type="protein sequence ID" value="SLN56947.1"/>
    <property type="molecule type" value="Genomic_DNA"/>
</dbReference>
<evidence type="ECO:0000313" key="5">
    <source>
        <dbReference type="EMBL" id="SLN56947.1"/>
    </source>
</evidence>
<dbReference type="GO" id="GO:0003700">
    <property type="term" value="F:DNA-binding transcription factor activity"/>
    <property type="evidence" value="ECO:0007669"/>
    <property type="project" value="InterPro"/>
</dbReference>
<feature type="domain" description="HTH marR-type" evidence="4">
    <location>
        <begin position="10"/>
        <end position="142"/>
    </location>
</feature>
<evidence type="ECO:0000313" key="6">
    <source>
        <dbReference type="Proteomes" id="UP000193409"/>
    </source>
</evidence>
<organism evidence="5 6">
    <name type="scientific">Pseudoruegeria aquimaris</name>
    <dbReference type="NCBI Taxonomy" id="393663"/>
    <lineage>
        <taxon>Bacteria</taxon>
        <taxon>Pseudomonadati</taxon>
        <taxon>Pseudomonadota</taxon>
        <taxon>Alphaproteobacteria</taxon>
        <taxon>Rhodobacterales</taxon>
        <taxon>Roseobacteraceae</taxon>
        <taxon>Pseudoruegeria</taxon>
    </lineage>
</organism>
<dbReference type="PANTHER" id="PTHR42756:SF1">
    <property type="entry name" value="TRANSCRIPTIONAL REPRESSOR OF EMRAB OPERON"/>
    <property type="match status" value="1"/>
</dbReference>
<reference evidence="5 6" key="1">
    <citation type="submission" date="2017-03" db="EMBL/GenBank/DDBJ databases">
        <authorList>
            <person name="Afonso C.L."/>
            <person name="Miller P.J."/>
            <person name="Scott M.A."/>
            <person name="Spackman E."/>
            <person name="Goraichik I."/>
            <person name="Dimitrov K.M."/>
            <person name="Suarez D.L."/>
            <person name="Swayne D.E."/>
        </authorList>
    </citation>
    <scope>NUCLEOTIDE SEQUENCE [LARGE SCALE GENOMIC DNA]</scope>
    <source>
        <strain evidence="5 6">CECT 7680</strain>
    </source>
</reference>
<dbReference type="PROSITE" id="PS01117">
    <property type="entry name" value="HTH_MARR_1"/>
    <property type="match status" value="1"/>
</dbReference>
<keyword evidence="3" id="KW-0804">Transcription</keyword>
<dbReference type="PROSITE" id="PS50995">
    <property type="entry name" value="HTH_MARR_2"/>
    <property type="match status" value="1"/>
</dbReference>
<dbReference type="PANTHER" id="PTHR42756">
    <property type="entry name" value="TRANSCRIPTIONAL REGULATOR, MARR"/>
    <property type="match status" value="1"/>
</dbReference>
<name>A0A1Y5T9K0_9RHOB</name>
<evidence type="ECO:0000256" key="2">
    <source>
        <dbReference type="ARBA" id="ARBA00023125"/>
    </source>
</evidence>
<gene>
    <name evidence="5" type="primary">slyA</name>
    <name evidence="5" type="ORF">PSA7680_02967</name>
</gene>
<dbReference type="PRINTS" id="PR00598">
    <property type="entry name" value="HTHMARR"/>
</dbReference>
<dbReference type="Proteomes" id="UP000193409">
    <property type="component" value="Unassembled WGS sequence"/>
</dbReference>